<feature type="region of interest" description="Disordered" evidence="1">
    <location>
        <begin position="1"/>
        <end position="25"/>
    </location>
</feature>
<proteinExistence type="predicted"/>
<reference evidence="2" key="1">
    <citation type="submission" date="2018-02" db="EMBL/GenBank/DDBJ databases">
        <title>Rhizophora mucronata_Transcriptome.</title>
        <authorList>
            <person name="Meera S.P."/>
            <person name="Sreeshan A."/>
            <person name="Augustine A."/>
        </authorList>
    </citation>
    <scope>NUCLEOTIDE SEQUENCE</scope>
    <source>
        <tissue evidence="2">Leaf</tissue>
    </source>
</reference>
<evidence type="ECO:0000313" key="2">
    <source>
        <dbReference type="EMBL" id="MBX53923.1"/>
    </source>
</evidence>
<protein>
    <submittedName>
        <fullName evidence="2">Uncharacterized protein</fullName>
    </submittedName>
</protein>
<organism evidence="2">
    <name type="scientific">Rhizophora mucronata</name>
    <name type="common">Asiatic mangrove</name>
    <dbReference type="NCBI Taxonomy" id="61149"/>
    <lineage>
        <taxon>Eukaryota</taxon>
        <taxon>Viridiplantae</taxon>
        <taxon>Streptophyta</taxon>
        <taxon>Embryophyta</taxon>
        <taxon>Tracheophyta</taxon>
        <taxon>Spermatophyta</taxon>
        <taxon>Magnoliopsida</taxon>
        <taxon>eudicotyledons</taxon>
        <taxon>Gunneridae</taxon>
        <taxon>Pentapetalae</taxon>
        <taxon>rosids</taxon>
        <taxon>fabids</taxon>
        <taxon>Malpighiales</taxon>
        <taxon>Rhizophoraceae</taxon>
        <taxon>Rhizophora</taxon>
    </lineage>
</organism>
<evidence type="ECO:0000256" key="1">
    <source>
        <dbReference type="SAM" id="MobiDB-lite"/>
    </source>
</evidence>
<dbReference type="EMBL" id="GGEC01073439">
    <property type="protein sequence ID" value="MBX53923.1"/>
    <property type="molecule type" value="Transcribed_RNA"/>
</dbReference>
<sequence>MGQKNTESLQTSQSNTKNIAFLQSR</sequence>
<dbReference type="AlphaFoldDB" id="A0A2P2PGQ0"/>
<name>A0A2P2PGQ0_RHIMU</name>
<accession>A0A2P2PGQ0</accession>